<dbReference type="EMBL" id="JAMRDG010000001">
    <property type="protein sequence ID" value="KAJ3707823.1"/>
    <property type="molecule type" value="Genomic_DNA"/>
</dbReference>
<reference evidence="2 3" key="1">
    <citation type="journal article" date="2022" name="Cell">
        <title>Repeat-based holocentromeres influence genome architecture and karyotype evolution.</title>
        <authorList>
            <person name="Hofstatter P.G."/>
            <person name="Thangavel G."/>
            <person name="Lux T."/>
            <person name="Neumann P."/>
            <person name="Vondrak T."/>
            <person name="Novak P."/>
            <person name="Zhang M."/>
            <person name="Costa L."/>
            <person name="Castellani M."/>
            <person name="Scott A."/>
            <person name="Toegelov H."/>
            <person name="Fuchs J."/>
            <person name="Mata-Sucre Y."/>
            <person name="Dias Y."/>
            <person name="Vanzela A.L.L."/>
            <person name="Huettel B."/>
            <person name="Almeida C.C.S."/>
            <person name="Simkova H."/>
            <person name="Souza G."/>
            <person name="Pedrosa-Harand A."/>
            <person name="Macas J."/>
            <person name="Mayer K.F.X."/>
            <person name="Houben A."/>
            <person name="Marques A."/>
        </authorList>
    </citation>
    <scope>NUCLEOTIDE SEQUENCE [LARGE SCALE GENOMIC DNA]</scope>
    <source>
        <strain evidence="2">RhyTen1mFocal</strain>
    </source>
</reference>
<feature type="compositionally biased region" description="Pro residues" evidence="1">
    <location>
        <begin position="35"/>
        <end position="46"/>
    </location>
</feature>
<keyword evidence="3" id="KW-1185">Reference proteome</keyword>
<dbReference type="PANTHER" id="PTHR47911">
    <property type="entry name" value="HYDROXYPROLINE-RICH GLYCOPROTEIN-LIKE"/>
    <property type="match status" value="1"/>
</dbReference>
<sequence>MRRGLAKLAPPPPAAFSTFSGAGGFGRGRGSGAPAPSPPSSVPGEPPSEASDEDPFLSGSSRGRGRGHVDGPQPSFPSFFAAFQGRGRGAPPSPGPSSSASENPDAAPKKPVFFSRYDQAPPKPAGEKPVPGKPDYTSFVSALGRGKPTPAPAPSAAKTGKEQAEVNRPIRNREEATKRALEVLSRGGQGRGGAGRGRGMQGRGRGRRQVAERDEMEEEDPEIFTGMDDYDEEKLKEEMGEEKFMIFKTAFDEAARRALPSPEDEAFINAIHMNNMIEFEPEYLVGFGNPDIEEKPPISLEEALETAKPFLMAYEGLNSQEEWEEAVNDVMKILPNIEEVIEMYSGPDVVTAKQQQEELHRVASTLPANAPTSVKKFTDRVVLSLQSNPGWGFDRKCQFMDKLAWEINQHYK</sequence>
<evidence type="ECO:0000313" key="3">
    <source>
        <dbReference type="Proteomes" id="UP001210211"/>
    </source>
</evidence>
<name>A0AAD6A1D9_9POAL</name>
<proteinExistence type="predicted"/>
<feature type="compositionally biased region" description="Low complexity" evidence="1">
    <location>
        <begin position="71"/>
        <end position="85"/>
    </location>
</feature>
<dbReference type="AlphaFoldDB" id="A0AAD6A1D9"/>
<dbReference type="Proteomes" id="UP001210211">
    <property type="component" value="Unassembled WGS sequence"/>
</dbReference>
<feature type="compositionally biased region" description="Gly residues" evidence="1">
    <location>
        <begin position="21"/>
        <end position="31"/>
    </location>
</feature>
<evidence type="ECO:0000313" key="2">
    <source>
        <dbReference type="EMBL" id="KAJ3707823.1"/>
    </source>
</evidence>
<feature type="region of interest" description="Disordered" evidence="1">
    <location>
        <begin position="1"/>
        <end position="220"/>
    </location>
</feature>
<protein>
    <submittedName>
        <fullName evidence="2">Uncharacterized protein</fullName>
    </submittedName>
</protein>
<feature type="compositionally biased region" description="Basic and acidic residues" evidence="1">
    <location>
        <begin position="171"/>
        <end position="181"/>
    </location>
</feature>
<evidence type="ECO:0000256" key="1">
    <source>
        <dbReference type="SAM" id="MobiDB-lite"/>
    </source>
</evidence>
<feature type="compositionally biased region" description="Gly residues" evidence="1">
    <location>
        <begin position="187"/>
        <end position="203"/>
    </location>
</feature>
<accession>A0AAD6A1D9</accession>
<dbReference type="PANTHER" id="PTHR47911:SF1">
    <property type="entry name" value="OS06G0664400 PROTEIN"/>
    <property type="match status" value="1"/>
</dbReference>
<organism evidence="2 3">
    <name type="scientific">Rhynchospora tenuis</name>
    <dbReference type="NCBI Taxonomy" id="198213"/>
    <lineage>
        <taxon>Eukaryota</taxon>
        <taxon>Viridiplantae</taxon>
        <taxon>Streptophyta</taxon>
        <taxon>Embryophyta</taxon>
        <taxon>Tracheophyta</taxon>
        <taxon>Spermatophyta</taxon>
        <taxon>Magnoliopsida</taxon>
        <taxon>Liliopsida</taxon>
        <taxon>Poales</taxon>
        <taxon>Cyperaceae</taxon>
        <taxon>Cyperoideae</taxon>
        <taxon>Rhynchosporeae</taxon>
        <taxon>Rhynchospora</taxon>
    </lineage>
</organism>
<comment type="caution">
    <text evidence="2">The sequence shown here is derived from an EMBL/GenBank/DDBJ whole genome shotgun (WGS) entry which is preliminary data.</text>
</comment>
<gene>
    <name evidence="2" type="ORF">LUZ61_011528</name>
</gene>